<keyword evidence="3" id="KW-0175">Coiled coil</keyword>
<dbReference type="GO" id="GO:0006325">
    <property type="term" value="P:chromatin organization"/>
    <property type="evidence" value="ECO:0007669"/>
    <property type="project" value="UniProtKB-KW"/>
</dbReference>
<evidence type="ECO:0000256" key="3">
    <source>
        <dbReference type="RuleBase" id="RU367117"/>
    </source>
</evidence>
<dbReference type="Gene3D" id="2.60.40.1970">
    <property type="entry name" value="YEATS domain"/>
    <property type="match status" value="1"/>
</dbReference>
<evidence type="ECO:0000256" key="1">
    <source>
        <dbReference type="ARBA" id="ARBA00023242"/>
    </source>
</evidence>
<feature type="compositionally biased region" description="Polar residues" evidence="4">
    <location>
        <begin position="180"/>
        <end position="204"/>
    </location>
</feature>
<dbReference type="InterPro" id="IPR055129">
    <property type="entry name" value="YEATS_dom"/>
</dbReference>
<dbReference type="PROSITE" id="PS51037">
    <property type="entry name" value="YEATS"/>
    <property type="match status" value="1"/>
</dbReference>
<proteinExistence type="inferred from homology"/>
<accession>A0A8H4B620</accession>
<comment type="caution">
    <text evidence="6">The sequence shown here is derived from an EMBL/GenBank/DDBJ whole genome shotgun (WGS) entry which is preliminary data.</text>
</comment>
<evidence type="ECO:0000256" key="4">
    <source>
        <dbReference type="SAM" id="MobiDB-lite"/>
    </source>
</evidence>
<keyword evidence="3" id="KW-0156">Chromatin regulator</keyword>
<comment type="function">
    <text evidence="3">Component of the SWR1 complex which mediates the ATP-dependent exchange of histone H2A for an H2A variant leading to transcriptional regulation of selected genes by chromatin remodeling. Component of the NuA4 histone acetyltransferase complex which is involved in transcriptional activation of selected genes principally by acetylation of nucleosomal histones H4 and H2A. The NuA4 complex is also involved in DNA repair. Yaf9 may also be required for viability in conditions in which the structural integrity of the spindle is compromised.</text>
</comment>
<dbReference type="InterPro" id="IPR005033">
    <property type="entry name" value="YEATS"/>
</dbReference>
<keyword evidence="3" id="KW-0227">DNA damage</keyword>
<dbReference type="EMBL" id="JAAECE010000023">
    <property type="protein sequence ID" value="KAF1795966.1"/>
    <property type="molecule type" value="Genomic_DNA"/>
</dbReference>
<dbReference type="GO" id="GO:0000812">
    <property type="term" value="C:Swr1 complex"/>
    <property type="evidence" value="ECO:0007669"/>
    <property type="project" value="UniProtKB-UniRule"/>
</dbReference>
<evidence type="ECO:0000313" key="7">
    <source>
        <dbReference type="Proteomes" id="UP000469890"/>
    </source>
</evidence>
<comment type="subunit">
    <text evidence="3">Component of the SWR1 chromatin-remodeling complex and of the NuA4 histone acetyltransferase complex.</text>
</comment>
<keyword evidence="1 2" id="KW-0539">Nucleus</keyword>
<dbReference type="GO" id="GO:0006355">
    <property type="term" value="P:regulation of DNA-templated transcription"/>
    <property type="evidence" value="ECO:0007669"/>
    <property type="project" value="InterPro"/>
</dbReference>
<sequence>MMEKRIKINCSSNIIKGRFTNNGDQWRAWTVTLEVPNVDMSEHIDHVEYVLHASFGLPPIVCTDPPYQLQKEGWGEFDLVIHVYMKDPQILGSDVEYKQQDFVIDLESEQDLQARARASPRRRRPTPKLQELQQASGSKKSEKAFQRQGTTSSSSSFSPASSPSTTSSPSSVTSLITPPADSNNKDLQQQQMPQHSNVVVQQDPSQDKQMRVCRSPHYILDPANDLSLVVDIETIDMQELKALLEALDDTHLRQAFQIMKKVRHQ</sequence>
<dbReference type="GO" id="GO:0006281">
    <property type="term" value="P:DNA repair"/>
    <property type="evidence" value="ECO:0007669"/>
    <property type="project" value="UniProtKB-UniRule"/>
</dbReference>
<organism evidence="6 7">
    <name type="scientific">Mucor circinelloides f. lusitanicus</name>
    <name type="common">Mucor racemosus var. lusitanicus</name>
    <dbReference type="NCBI Taxonomy" id="29924"/>
    <lineage>
        <taxon>Eukaryota</taxon>
        <taxon>Fungi</taxon>
        <taxon>Fungi incertae sedis</taxon>
        <taxon>Mucoromycota</taxon>
        <taxon>Mucoromycotina</taxon>
        <taxon>Mucoromycetes</taxon>
        <taxon>Mucorales</taxon>
        <taxon>Mucorineae</taxon>
        <taxon>Mucoraceae</taxon>
        <taxon>Mucor</taxon>
    </lineage>
</organism>
<comment type="similarity">
    <text evidence="3">Belongs to the YAF9 family.</text>
</comment>
<keyword evidence="3" id="KW-0963">Cytoplasm</keyword>
<keyword evidence="3" id="KW-0804">Transcription</keyword>
<keyword evidence="3" id="KW-0234">DNA repair</keyword>
<comment type="domain">
    <text evidence="3">The coiled-coil domain is required for assembly into the NuA4 complex.</text>
</comment>
<dbReference type="GO" id="GO:0005737">
    <property type="term" value="C:cytoplasm"/>
    <property type="evidence" value="ECO:0007669"/>
    <property type="project" value="UniProtKB-SubCell"/>
</dbReference>
<protein>
    <recommendedName>
        <fullName evidence="3">Protein AF-9 homolog</fullName>
    </recommendedName>
</protein>
<evidence type="ECO:0000259" key="5">
    <source>
        <dbReference type="PROSITE" id="PS51037"/>
    </source>
</evidence>
<dbReference type="Proteomes" id="UP000469890">
    <property type="component" value="Unassembled WGS sequence"/>
</dbReference>
<feature type="domain" description="YEATS" evidence="5">
    <location>
        <begin position="1"/>
        <end position="136"/>
    </location>
</feature>
<dbReference type="PANTHER" id="PTHR23195">
    <property type="entry name" value="YEATS DOMAIN"/>
    <property type="match status" value="1"/>
</dbReference>
<feature type="region of interest" description="Disordered" evidence="4">
    <location>
        <begin position="113"/>
        <end position="205"/>
    </location>
</feature>
<keyword evidence="3" id="KW-0010">Activator</keyword>
<gene>
    <name evidence="3" type="primary">YAF9</name>
    <name evidence="6" type="ORF">FB192DRAFT_1469311</name>
</gene>
<dbReference type="AlphaFoldDB" id="A0A8H4B620"/>
<dbReference type="Pfam" id="PF03366">
    <property type="entry name" value="YEATS"/>
    <property type="match status" value="1"/>
</dbReference>
<evidence type="ECO:0000313" key="6">
    <source>
        <dbReference type="EMBL" id="KAF1795966.1"/>
    </source>
</evidence>
<reference evidence="6 7" key="1">
    <citation type="submission" date="2019-09" db="EMBL/GenBank/DDBJ databases">
        <authorList>
            <consortium name="DOE Joint Genome Institute"/>
            <person name="Mondo S.J."/>
            <person name="Navarro-Mendoza M.I."/>
            <person name="Perez-Arques C."/>
            <person name="Panchal S."/>
            <person name="Nicolas F.E."/>
            <person name="Ganguly P."/>
            <person name="Pangilinan J."/>
            <person name="Grigoriev I."/>
            <person name="Heitman J."/>
            <person name="Sanya K."/>
            <person name="Garre V."/>
        </authorList>
    </citation>
    <scope>NUCLEOTIDE SEQUENCE [LARGE SCALE GENOMIC DNA]</scope>
    <source>
        <strain evidence="6 7">MU402</strain>
    </source>
</reference>
<comment type="subcellular location">
    <subcellularLocation>
        <location evidence="3">Nucleus</location>
    </subcellularLocation>
    <subcellularLocation>
        <location evidence="3">Cytoplasm</location>
    </subcellularLocation>
</comment>
<dbReference type="InterPro" id="IPR038704">
    <property type="entry name" value="YEAST_sf"/>
</dbReference>
<feature type="compositionally biased region" description="Low complexity" evidence="4">
    <location>
        <begin position="150"/>
        <end position="179"/>
    </location>
</feature>
<keyword evidence="3" id="KW-0805">Transcription regulation</keyword>
<evidence type="ECO:0000256" key="2">
    <source>
        <dbReference type="PROSITE-ProRule" id="PRU00376"/>
    </source>
</evidence>
<name>A0A8H4B620_MUCCL</name>